<dbReference type="EMBL" id="CP042436">
    <property type="protein sequence ID" value="QEC64353.1"/>
    <property type="molecule type" value="Genomic_DNA"/>
</dbReference>
<dbReference type="GO" id="GO:0019213">
    <property type="term" value="F:deacetylase activity"/>
    <property type="evidence" value="ECO:0007669"/>
    <property type="project" value="TreeGrafter"/>
</dbReference>
<dbReference type="OrthoDB" id="9774177at2"/>
<sequence length="270" mass="30961">MAEASDHISENILKTRLDRFFARFLKYSMQLPGNIIANADDLGYDEFVNKGILQCFELGYINSTSLMTNMGGFDEAVELVHSNPVIGNVGVHVNLAEGKPLTGFKEDFLDSEGNFDVGKTNKVLINLSAAVKSAFAKEINAQIEKALSKKVSITHVDSHLHLHTLPAFYKLFLAAAKQHKLKIRLAQTYNEGSYMKFYYRKYINNLFRKNNCNYSDRFETVERFLEYKSQRDQNLKVEVMLHPWISGSGLLEDHYDKDTLTRWITFLKNQ</sequence>
<dbReference type="Proteomes" id="UP000321479">
    <property type="component" value="Chromosome"/>
</dbReference>
<dbReference type="GO" id="GO:0016787">
    <property type="term" value="F:hydrolase activity"/>
    <property type="evidence" value="ECO:0007669"/>
    <property type="project" value="UniProtKB-KW"/>
</dbReference>
<dbReference type="PANTHER" id="PTHR31609">
    <property type="entry name" value="YDJC DEACETYLASE FAMILY MEMBER"/>
    <property type="match status" value="1"/>
</dbReference>
<evidence type="ECO:0000256" key="4">
    <source>
        <dbReference type="ARBA" id="ARBA00022842"/>
    </source>
</evidence>
<name>A0A5B8V0L6_9SPHI</name>
<evidence type="ECO:0000256" key="5">
    <source>
        <dbReference type="ARBA" id="ARBA00023277"/>
    </source>
</evidence>
<comment type="cofactor">
    <cofactor evidence="1">
        <name>Mg(2+)</name>
        <dbReference type="ChEBI" id="CHEBI:18420"/>
    </cofactor>
</comment>
<evidence type="ECO:0000313" key="6">
    <source>
        <dbReference type="EMBL" id="QEC64353.1"/>
    </source>
</evidence>
<dbReference type="RefSeq" id="WP_147033080.1">
    <property type="nucleotide sequence ID" value="NZ_CP042436.1"/>
</dbReference>
<dbReference type="PANTHER" id="PTHR31609:SF1">
    <property type="entry name" value="CARBOHYDRATE DEACETYLASE"/>
    <property type="match status" value="1"/>
</dbReference>
<gene>
    <name evidence="6" type="ORF">FRZ54_17820</name>
</gene>
<dbReference type="InterPro" id="IPR011330">
    <property type="entry name" value="Glyco_hydro/deAcase_b/a-brl"/>
</dbReference>
<dbReference type="Pfam" id="PF04794">
    <property type="entry name" value="YdjC"/>
    <property type="match status" value="1"/>
</dbReference>
<keyword evidence="7" id="KW-1185">Reference proteome</keyword>
<organism evidence="6 7">
    <name type="scientific">Mucilaginibacter ginsenosidivorans</name>
    <dbReference type="NCBI Taxonomy" id="398053"/>
    <lineage>
        <taxon>Bacteria</taxon>
        <taxon>Pseudomonadati</taxon>
        <taxon>Bacteroidota</taxon>
        <taxon>Sphingobacteriia</taxon>
        <taxon>Sphingobacteriales</taxon>
        <taxon>Sphingobacteriaceae</taxon>
        <taxon>Mucilaginibacter</taxon>
    </lineage>
</organism>
<reference evidence="6 7" key="1">
    <citation type="journal article" date="2017" name="Curr. Microbiol.">
        <title>Mucilaginibacter ginsenosidivorans sp. nov., Isolated from Soil of Ginseng Field.</title>
        <authorList>
            <person name="Kim M.M."/>
            <person name="Siddiqi M.Z."/>
            <person name="Im W.T."/>
        </authorList>
    </citation>
    <scope>NUCLEOTIDE SEQUENCE [LARGE SCALE GENOMIC DNA]</scope>
    <source>
        <strain evidence="6 7">Gsoil 3017</strain>
    </source>
</reference>
<proteinExistence type="predicted"/>
<evidence type="ECO:0000256" key="2">
    <source>
        <dbReference type="ARBA" id="ARBA00022723"/>
    </source>
</evidence>
<keyword evidence="3" id="KW-0378">Hydrolase</keyword>
<keyword evidence="5" id="KW-0119">Carbohydrate metabolism</keyword>
<keyword evidence="2" id="KW-0479">Metal-binding</keyword>
<dbReference type="KEGG" id="mgin:FRZ54_17820"/>
<accession>A0A5B8V0L6</accession>
<dbReference type="AlphaFoldDB" id="A0A5B8V0L6"/>
<evidence type="ECO:0000256" key="1">
    <source>
        <dbReference type="ARBA" id="ARBA00001946"/>
    </source>
</evidence>
<dbReference type="SUPFAM" id="SSF88713">
    <property type="entry name" value="Glycoside hydrolase/deacetylase"/>
    <property type="match status" value="1"/>
</dbReference>
<keyword evidence="4" id="KW-0460">Magnesium</keyword>
<dbReference type="Gene3D" id="3.20.20.370">
    <property type="entry name" value="Glycoside hydrolase/deacetylase"/>
    <property type="match status" value="1"/>
</dbReference>
<protein>
    <submittedName>
        <fullName evidence="6">ChbG/HpnK family deacetylase</fullName>
    </submittedName>
</protein>
<dbReference type="GO" id="GO:0046872">
    <property type="term" value="F:metal ion binding"/>
    <property type="evidence" value="ECO:0007669"/>
    <property type="project" value="UniProtKB-KW"/>
</dbReference>
<dbReference type="GO" id="GO:0005975">
    <property type="term" value="P:carbohydrate metabolic process"/>
    <property type="evidence" value="ECO:0007669"/>
    <property type="project" value="InterPro"/>
</dbReference>
<evidence type="ECO:0000313" key="7">
    <source>
        <dbReference type="Proteomes" id="UP000321479"/>
    </source>
</evidence>
<evidence type="ECO:0000256" key="3">
    <source>
        <dbReference type="ARBA" id="ARBA00022801"/>
    </source>
</evidence>
<dbReference type="InterPro" id="IPR006879">
    <property type="entry name" value="YdjC-like"/>
</dbReference>